<evidence type="ECO:0000313" key="2">
    <source>
        <dbReference type="Proteomes" id="UP000886501"/>
    </source>
</evidence>
<reference evidence="1" key="2">
    <citation type="journal article" date="2020" name="Nat. Commun.">
        <title>Large-scale genome sequencing of mycorrhizal fungi provides insights into the early evolution of symbiotic traits.</title>
        <authorList>
            <person name="Miyauchi S."/>
            <person name="Kiss E."/>
            <person name="Kuo A."/>
            <person name="Drula E."/>
            <person name="Kohler A."/>
            <person name="Sanchez-Garcia M."/>
            <person name="Morin E."/>
            <person name="Andreopoulos B."/>
            <person name="Barry K.W."/>
            <person name="Bonito G."/>
            <person name="Buee M."/>
            <person name="Carver A."/>
            <person name="Chen C."/>
            <person name="Cichocki N."/>
            <person name="Clum A."/>
            <person name="Culley D."/>
            <person name="Crous P.W."/>
            <person name="Fauchery L."/>
            <person name="Girlanda M."/>
            <person name="Hayes R.D."/>
            <person name="Keri Z."/>
            <person name="LaButti K."/>
            <person name="Lipzen A."/>
            <person name="Lombard V."/>
            <person name="Magnuson J."/>
            <person name="Maillard F."/>
            <person name="Murat C."/>
            <person name="Nolan M."/>
            <person name="Ohm R.A."/>
            <person name="Pangilinan J."/>
            <person name="Pereira M.F."/>
            <person name="Perotto S."/>
            <person name="Peter M."/>
            <person name="Pfister S."/>
            <person name="Riley R."/>
            <person name="Sitrit Y."/>
            <person name="Stielow J.B."/>
            <person name="Szollosi G."/>
            <person name="Zifcakova L."/>
            <person name="Stursova M."/>
            <person name="Spatafora J.W."/>
            <person name="Tedersoo L."/>
            <person name="Vaario L.M."/>
            <person name="Yamada A."/>
            <person name="Yan M."/>
            <person name="Wang P."/>
            <person name="Xu J."/>
            <person name="Bruns T."/>
            <person name="Baldrian P."/>
            <person name="Vilgalys R."/>
            <person name="Dunand C."/>
            <person name="Henrissat B."/>
            <person name="Grigoriev I.V."/>
            <person name="Hibbett D."/>
            <person name="Nagy L.G."/>
            <person name="Martin F.M."/>
        </authorList>
    </citation>
    <scope>NUCLEOTIDE SEQUENCE</scope>
    <source>
        <strain evidence="1">P2</strain>
    </source>
</reference>
<sequence length="468" mass="49893">MTSPSIHNNVVPSEVGWQFVPQYYTYVNKQPQRLHCFYTKSSTFIHGTEGEDGKPAYGQQEIHNRITAIGFEDCKVFIHSVDAQSSANGGIIIQVIGEMSNRGEAWKKFVQTFFLAEQPNGYFVLNDIFRFLKEETAESEDEREDEEASVDEKPAASPVSEPAPVPTSPQEPAPEPVIASPVTPVKEPEPEPEPIPEPQTNGDQTPVVVEPEPAPEPEPTPAEKSPAPPSATLTPEPPSTPAPEPATAVIPKSSPSPAPPIQQQQSQPQPQVPPQPKTWANLAAANPKKWGSAVAQESRGISEIPVTSTPPNAPASPAPAPGRDQHPAFVAAQSITHPQCFVKGVVETVTEQALRQVVTSRFGPVKDLEIIRNKACAFLEFERLDSARRAITASLSLAQGGQGGVRIDTEGGGNVRISIETKKERGERPVSRPRGGGPGQGVNGGGDGRGGYRGRGPGGPRGRGGPKA</sequence>
<reference evidence="1" key="1">
    <citation type="submission" date="2019-10" db="EMBL/GenBank/DDBJ databases">
        <authorList>
            <consortium name="DOE Joint Genome Institute"/>
            <person name="Kuo A."/>
            <person name="Miyauchi S."/>
            <person name="Kiss E."/>
            <person name="Drula E."/>
            <person name="Kohler A."/>
            <person name="Sanchez-Garcia M."/>
            <person name="Andreopoulos B."/>
            <person name="Barry K.W."/>
            <person name="Bonito G."/>
            <person name="Buee M."/>
            <person name="Carver A."/>
            <person name="Chen C."/>
            <person name="Cichocki N."/>
            <person name="Clum A."/>
            <person name="Culley D."/>
            <person name="Crous P.W."/>
            <person name="Fauchery L."/>
            <person name="Girlanda M."/>
            <person name="Hayes R."/>
            <person name="Keri Z."/>
            <person name="Labutti K."/>
            <person name="Lipzen A."/>
            <person name="Lombard V."/>
            <person name="Magnuson J."/>
            <person name="Maillard F."/>
            <person name="Morin E."/>
            <person name="Murat C."/>
            <person name="Nolan M."/>
            <person name="Ohm R."/>
            <person name="Pangilinan J."/>
            <person name="Pereira M."/>
            <person name="Perotto S."/>
            <person name="Peter M."/>
            <person name="Riley R."/>
            <person name="Sitrit Y."/>
            <person name="Stielow B."/>
            <person name="Szollosi G."/>
            <person name="Zifcakova L."/>
            <person name="Stursova M."/>
            <person name="Spatafora J.W."/>
            <person name="Tedersoo L."/>
            <person name="Vaario L.-M."/>
            <person name="Yamada A."/>
            <person name="Yan M."/>
            <person name="Wang P."/>
            <person name="Xu J."/>
            <person name="Bruns T."/>
            <person name="Baldrian P."/>
            <person name="Vilgalys R."/>
            <person name="Henrissat B."/>
            <person name="Grigoriev I.V."/>
            <person name="Hibbett D."/>
            <person name="Nagy L.G."/>
            <person name="Martin F.M."/>
        </authorList>
    </citation>
    <scope>NUCLEOTIDE SEQUENCE</scope>
    <source>
        <strain evidence="1">P2</strain>
    </source>
</reference>
<accession>A0ACB6ZTI7</accession>
<protein>
    <submittedName>
        <fullName evidence="1">Uncharacterized protein</fullName>
    </submittedName>
</protein>
<keyword evidence="2" id="KW-1185">Reference proteome</keyword>
<dbReference type="EMBL" id="MU117968">
    <property type="protein sequence ID" value="KAF9652628.1"/>
    <property type="molecule type" value="Genomic_DNA"/>
</dbReference>
<name>A0ACB6ZTI7_THEGA</name>
<organism evidence="1 2">
    <name type="scientific">Thelephora ganbajun</name>
    <name type="common">Ganba fungus</name>
    <dbReference type="NCBI Taxonomy" id="370292"/>
    <lineage>
        <taxon>Eukaryota</taxon>
        <taxon>Fungi</taxon>
        <taxon>Dikarya</taxon>
        <taxon>Basidiomycota</taxon>
        <taxon>Agaricomycotina</taxon>
        <taxon>Agaricomycetes</taxon>
        <taxon>Thelephorales</taxon>
        <taxon>Thelephoraceae</taxon>
        <taxon>Thelephora</taxon>
    </lineage>
</organism>
<proteinExistence type="predicted"/>
<evidence type="ECO:0000313" key="1">
    <source>
        <dbReference type="EMBL" id="KAF9652628.1"/>
    </source>
</evidence>
<comment type="caution">
    <text evidence="1">The sequence shown here is derived from an EMBL/GenBank/DDBJ whole genome shotgun (WGS) entry which is preliminary data.</text>
</comment>
<gene>
    <name evidence="1" type="ORF">BDM02DRAFT_2787446</name>
</gene>
<dbReference type="Proteomes" id="UP000886501">
    <property type="component" value="Unassembled WGS sequence"/>
</dbReference>